<dbReference type="PANTHER" id="PTHR12110">
    <property type="entry name" value="HYDROXYPYRUVATE ISOMERASE"/>
    <property type="match status" value="1"/>
</dbReference>
<dbReference type="InterPro" id="IPR050312">
    <property type="entry name" value="IolE/XylAMocC-like"/>
</dbReference>
<name>A0A1M7FM47_9FIRM</name>
<dbReference type="Proteomes" id="UP000184375">
    <property type="component" value="Unassembled WGS sequence"/>
</dbReference>
<evidence type="ECO:0000313" key="3">
    <source>
        <dbReference type="Proteomes" id="UP000184375"/>
    </source>
</evidence>
<sequence>MVQYGIFAWFGYEIPIDIRLRLISEAGFDCVMLWWGDEFYDIDGEKTKHPDIARKYGLEIANAHAPYQYANYLWDDGINGEAYENVLLDCIRTCALCEIPILVIHPSEGHLPQFPAGNTGIQRLLRLLDEASRLGIRLALENVERPDYLEYVFCNIYSEYLGFCYDSGHDFLVSGGFSMLKKYAGRLLALHLHDNEGKEDQHLVPGEGRINWEDLRLGLNMAGFSGPLTLECFAPWDGDIEKIRRESPEEYLGRALKAAKKFFERSSVHSIESTGF</sequence>
<proteinExistence type="predicted"/>
<dbReference type="EMBL" id="FRCR01000001">
    <property type="protein sequence ID" value="SHM05141.1"/>
    <property type="molecule type" value="Genomic_DNA"/>
</dbReference>
<dbReference type="OrthoDB" id="9801960at2"/>
<dbReference type="Pfam" id="PF01261">
    <property type="entry name" value="AP_endonuc_2"/>
    <property type="match status" value="1"/>
</dbReference>
<evidence type="ECO:0000259" key="1">
    <source>
        <dbReference type="Pfam" id="PF01261"/>
    </source>
</evidence>
<dbReference type="GO" id="GO:0016853">
    <property type="term" value="F:isomerase activity"/>
    <property type="evidence" value="ECO:0007669"/>
    <property type="project" value="UniProtKB-KW"/>
</dbReference>
<dbReference type="RefSeq" id="WP_073253033.1">
    <property type="nucleotide sequence ID" value="NZ_FRCR01000001.1"/>
</dbReference>
<dbReference type="SUPFAM" id="SSF51658">
    <property type="entry name" value="Xylose isomerase-like"/>
    <property type="match status" value="1"/>
</dbReference>
<dbReference type="Gene3D" id="3.20.20.150">
    <property type="entry name" value="Divalent-metal-dependent TIM barrel enzymes"/>
    <property type="match status" value="1"/>
</dbReference>
<dbReference type="PANTHER" id="PTHR12110:SF21">
    <property type="entry name" value="XYLOSE ISOMERASE-LIKE TIM BARREL DOMAIN-CONTAINING PROTEIN"/>
    <property type="match status" value="1"/>
</dbReference>
<dbReference type="STRING" id="447595.SAMN05660826_00075"/>
<reference evidence="3" key="1">
    <citation type="submission" date="2016-11" db="EMBL/GenBank/DDBJ databases">
        <authorList>
            <person name="Varghese N."/>
            <person name="Submissions S."/>
        </authorList>
    </citation>
    <scope>NUCLEOTIDE SEQUENCE [LARGE SCALE GENOMIC DNA]</scope>
    <source>
        <strain evidence="3">DSM 18802</strain>
    </source>
</reference>
<evidence type="ECO:0000313" key="2">
    <source>
        <dbReference type="EMBL" id="SHM05141.1"/>
    </source>
</evidence>
<organism evidence="2 3">
    <name type="scientific">Caldanaerovirga acetigignens</name>
    <dbReference type="NCBI Taxonomy" id="447595"/>
    <lineage>
        <taxon>Bacteria</taxon>
        <taxon>Bacillati</taxon>
        <taxon>Bacillota</taxon>
        <taxon>Clostridia</taxon>
        <taxon>Thermosediminibacterales</taxon>
        <taxon>Thermosediminibacteraceae</taxon>
        <taxon>Caldanaerovirga</taxon>
    </lineage>
</organism>
<keyword evidence="2" id="KW-0413">Isomerase</keyword>
<dbReference type="InterPro" id="IPR036237">
    <property type="entry name" value="Xyl_isomerase-like_sf"/>
</dbReference>
<protein>
    <submittedName>
        <fullName evidence="2">Sugar phosphate isomerase/epimerase</fullName>
    </submittedName>
</protein>
<keyword evidence="3" id="KW-1185">Reference proteome</keyword>
<feature type="domain" description="Xylose isomerase-like TIM barrel" evidence="1">
    <location>
        <begin position="20"/>
        <end position="245"/>
    </location>
</feature>
<dbReference type="InterPro" id="IPR013022">
    <property type="entry name" value="Xyl_isomerase-like_TIM-brl"/>
</dbReference>
<dbReference type="AlphaFoldDB" id="A0A1M7FM47"/>
<gene>
    <name evidence="2" type="ORF">SAMN05660826_00075</name>
</gene>
<accession>A0A1M7FM47</accession>